<keyword evidence="2 5" id="KW-0238">DNA-binding</keyword>
<evidence type="ECO:0000256" key="2">
    <source>
        <dbReference type="ARBA" id="ARBA00023125"/>
    </source>
</evidence>
<comment type="caution">
    <text evidence="5">The sequence shown here is derived from an EMBL/GenBank/DDBJ whole genome shotgun (WGS) entry which is preliminary data.</text>
</comment>
<evidence type="ECO:0000313" key="5">
    <source>
        <dbReference type="EMBL" id="MBA8853297.1"/>
    </source>
</evidence>
<gene>
    <name evidence="5" type="ORF">FHW20_004277</name>
</gene>
<feature type="domain" description="GntR C-terminal" evidence="4">
    <location>
        <begin position="5"/>
        <end position="75"/>
    </location>
</feature>
<dbReference type="Gene3D" id="1.20.120.530">
    <property type="entry name" value="GntR ligand-binding domain-like"/>
    <property type="match status" value="1"/>
</dbReference>
<evidence type="ECO:0000256" key="3">
    <source>
        <dbReference type="ARBA" id="ARBA00023163"/>
    </source>
</evidence>
<dbReference type="Pfam" id="PF07729">
    <property type="entry name" value="FCD"/>
    <property type="match status" value="1"/>
</dbReference>
<dbReference type="InterPro" id="IPR011711">
    <property type="entry name" value="GntR_C"/>
</dbReference>
<dbReference type="EMBL" id="JACGXG010000009">
    <property type="protein sequence ID" value="MBA8853297.1"/>
    <property type="molecule type" value="Genomic_DNA"/>
</dbReference>
<evidence type="ECO:0000256" key="1">
    <source>
        <dbReference type="ARBA" id="ARBA00023015"/>
    </source>
</evidence>
<name>A0ABR6AV09_9HYPH</name>
<evidence type="ECO:0000313" key="6">
    <source>
        <dbReference type="Proteomes" id="UP000578622"/>
    </source>
</evidence>
<accession>A0ABR6AV09</accession>
<dbReference type="SUPFAM" id="SSF48008">
    <property type="entry name" value="GntR ligand-binding domain-like"/>
    <property type="match status" value="1"/>
</dbReference>
<organism evidence="5 6">
    <name type="scientific">Brucella intermedia</name>
    <dbReference type="NCBI Taxonomy" id="94625"/>
    <lineage>
        <taxon>Bacteria</taxon>
        <taxon>Pseudomonadati</taxon>
        <taxon>Pseudomonadota</taxon>
        <taxon>Alphaproteobacteria</taxon>
        <taxon>Hyphomicrobiales</taxon>
        <taxon>Brucellaceae</taxon>
        <taxon>Brucella/Ochrobactrum group</taxon>
        <taxon>Brucella</taxon>
    </lineage>
</organism>
<protein>
    <submittedName>
        <fullName evidence="5">DNA-binding GntR family transcriptional regulator</fullName>
    </submittedName>
</protein>
<sequence>MPELKAAAGARAAQRFTTDDKLALLTAHDARANSANSEDTDRYYCDDEQFHRVIYAASHCGFLAEQCLMLHKRLRP</sequence>
<dbReference type="InterPro" id="IPR008920">
    <property type="entry name" value="TF_FadR/GntR_C"/>
</dbReference>
<keyword evidence="6" id="KW-1185">Reference proteome</keyword>
<keyword evidence="1" id="KW-0805">Transcription regulation</keyword>
<evidence type="ECO:0000259" key="4">
    <source>
        <dbReference type="Pfam" id="PF07729"/>
    </source>
</evidence>
<dbReference type="Proteomes" id="UP000578622">
    <property type="component" value="Unassembled WGS sequence"/>
</dbReference>
<proteinExistence type="predicted"/>
<dbReference type="GO" id="GO:0003677">
    <property type="term" value="F:DNA binding"/>
    <property type="evidence" value="ECO:0007669"/>
    <property type="project" value="UniProtKB-KW"/>
</dbReference>
<keyword evidence="3" id="KW-0804">Transcription</keyword>
<reference evidence="5 6" key="1">
    <citation type="submission" date="2020-07" db="EMBL/GenBank/DDBJ databases">
        <title>Genomic Encyclopedia of Type Strains, Phase IV (KMG-V): Genome sequencing to study the core and pangenomes of soil and plant-associated prokaryotes.</title>
        <authorList>
            <person name="Whitman W."/>
        </authorList>
    </citation>
    <scope>NUCLEOTIDE SEQUENCE [LARGE SCALE GENOMIC DNA]</scope>
    <source>
        <strain evidence="5 6">RH4WT92</strain>
    </source>
</reference>